<dbReference type="GO" id="GO:0009507">
    <property type="term" value="C:chloroplast"/>
    <property type="evidence" value="ECO:0007669"/>
    <property type="project" value="TreeGrafter"/>
</dbReference>
<evidence type="ECO:0000259" key="2">
    <source>
        <dbReference type="PROSITE" id="PS51286"/>
    </source>
</evidence>
<sequence length="625" mass="70462">MEALPLHCAGTFKHLQGTNNAFYQRSSLPFGGRKGWGNNAILMKTRMTRVEIDVHVGKEEVGSIWERELLEEIDPLGFQAPWRRSKHRNYLVEQKDDEDDDNEDTGDWSKRARTSALKAIRARGFKVISVQKLLPRKKKKKVQKKKSSSENNNRVKLNDSTQSPMNINDLGGEEEEDDDDDVDDRVRLELDLREKLGGLWGVSNRKKEVALNKALVEASSAEDVLAQVTEVIGAVSKGLRPSPLSPLNMATGLHRIAKNMEAVCASKSERLAFARQRDMAVLVSVAMASLPDCTAQGIANIAWALSKIGGESLYSSEMDRIAQVALAKMSEFNTQNVANLAGAFAAMRHAAPQLFTELAKRASSMAGAFRCQELAQFLWSFAALYHPAHTLMDSLDFLLHKNEGNARASDQDDKNGMGESDYCMGRLFNNFTRDQLANVAWSYTVLNEMGRPFFSYIWGSLVEFECQRISAEYREDVMYAWQLHQANQCLKVEYPHLGQSLGTELETRVAQACKTKRFNNKTTSSFQKEVGRLLVSTGFDWEQEYCVDGYTLDAVIRTRKVALEIDGPSHFSRNTGSALGHTMLKRRYLASVGWHVVSLNWQRWEELFGESEQMEHLRTLLKDVL</sequence>
<dbReference type="AlphaFoldDB" id="A0A0D6R1E5"/>
<dbReference type="InterPro" id="IPR050870">
    <property type="entry name" value="FAST_kinase"/>
</dbReference>
<dbReference type="PROSITE" id="PS51286">
    <property type="entry name" value="RAP"/>
    <property type="match status" value="1"/>
</dbReference>
<dbReference type="GO" id="GO:0044528">
    <property type="term" value="P:regulation of mitochondrial mRNA stability"/>
    <property type="evidence" value="ECO:0007669"/>
    <property type="project" value="TreeGrafter"/>
</dbReference>
<dbReference type="GO" id="GO:0035770">
    <property type="term" value="C:ribonucleoprotein granule"/>
    <property type="evidence" value="ECO:0007669"/>
    <property type="project" value="TreeGrafter"/>
</dbReference>
<dbReference type="Gene3D" id="3.40.960.10">
    <property type="entry name" value="VSR Endonuclease"/>
    <property type="match status" value="1"/>
</dbReference>
<organism evidence="3">
    <name type="scientific">Araucaria cunninghamii</name>
    <name type="common">Hoop pine</name>
    <name type="synonym">Moreton Bay pine</name>
    <dbReference type="NCBI Taxonomy" id="56994"/>
    <lineage>
        <taxon>Eukaryota</taxon>
        <taxon>Viridiplantae</taxon>
        <taxon>Streptophyta</taxon>
        <taxon>Embryophyta</taxon>
        <taxon>Tracheophyta</taxon>
        <taxon>Spermatophyta</taxon>
        <taxon>Pinopsida</taxon>
        <taxon>Pinidae</taxon>
        <taxon>Conifers II</taxon>
        <taxon>Araucariales</taxon>
        <taxon>Araucariaceae</taxon>
        <taxon>Araucaria</taxon>
    </lineage>
</organism>
<accession>A0A0D6R1E5</accession>
<dbReference type="InterPro" id="IPR013584">
    <property type="entry name" value="RAP"/>
</dbReference>
<dbReference type="SMART" id="SM00952">
    <property type="entry name" value="RAP"/>
    <property type="match status" value="1"/>
</dbReference>
<dbReference type="PANTHER" id="PTHR21228:SF40">
    <property type="entry name" value="LD45607P"/>
    <property type="match status" value="1"/>
</dbReference>
<dbReference type="GO" id="GO:0005759">
    <property type="term" value="C:mitochondrial matrix"/>
    <property type="evidence" value="ECO:0007669"/>
    <property type="project" value="TreeGrafter"/>
</dbReference>
<feature type="region of interest" description="Disordered" evidence="1">
    <location>
        <begin position="135"/>
        <end position="182"/>
    </location>
</feature>
<feature type="domain" description="RAP" evidence="2">
    <location>
        <begin position="561"/>
        <end position="619"/>
    </location>
</feature>
<evidence type="ECO:0000256" key="1">
    <source>
        <dbReference type="SAM" id="MobiDB-lite"/>
    </source>
</evidence>
<dbReference type="PANTHER" id="PTHR21228">
    <property type="entry name" value="FAST LEU-RICH DOMAIN-CONTAINING"/>
    <property type="match status" value="1"/>
</dbReference>
<reference evidence="3" key="1">
    <citation type="submission" date="2015-03" db="EMBL/GenBank/DDBJ databases">
        <title>A transcriptome of Araucaria cunninghamii, an australian fine timber species.</title>
        <authorList>
            <person name="Jing Yi C.J.Y."/>
            <person name="Yin San L.Y.S."/>
            <person name="Abdul Karim S.S."/>
            <person name="Wan Azmi N.N."/>
            <person name="Hercus R.R."/>
            <person name="Croft L.L."/>
        </authorList>
    </citation>
    <scope>NUCLEOTIDE SEQUENCE</scope>
    <source>
        <strain evidence="3">MI0301</strain>
        <tissue evidence="3">Leaf</tissue>
    </source>
</reference>
<proteinExistence type="predicted"/>
<dbReference type="EMBL" id="GCKF01032029">
    <property type="protein sequence ID" value="JAG97652.1"/>
    <property type="molecule type" value="Transcribed_RNA"/>
</dbReference>
<name>A0A0D6R1E5_ARACU</name>
<evidence type="ECO:0000313" key="3">
    <source>
        <dbReference type="EMBL" id="JAG97652.1"/>
    </source>
</evidence>
<feature type="compositionally biased region" description="Acidic residues" evidence="1">
    <location>
        <begin position="171"/>
        <end position="182"/>
    </location>
</feature>
<feature type="compositionally biased region" description="Basic residues" evidence="1">
    <location>
        <begin position="135"/>
        <end position="146"/>
    </location>
</feature>
<protein>
    <recommendedName>
        <fullName evidence="2">RAP domain-containing protein</fullName>
    </recommendedName>
</protein>
<dbReference type="GO" id="GO:1901259">
    <property type="term" value="P:chloroplast rRNA processing"/>
    <property type="evidence" value="ECO:0007669"/>
    <property type="project" value="TreeGrafter"/>
</dbReference>
<dbReference type="GO" id="GO:0000963">
    <property type="term" value="P:mitochondrial RNA processing"/>
    <property type="evidence" value="ECO:0007669"/>
    <property type="project" value="TreeGrafter"/>
</dbReference>
<dbReference type="Pfam" id="PF08373">
    <property type="entry name" value="RAP"/>
    <property type="match status" value="1"/>
</dbReference>
<dbReference type="GO" id="GO:0003723">
    <property type="term" value="F:RNA binding"/>
    <property type="evidence" value="ECO:0007669"/>
    <property type="project" value="TreeGrafter"/>
</dbReference>